<keyword evidence="2" id="KW-0472">Membrane</keyword>
<evidence type="ECO:0000256" key="1">
    <source>
        <dbReference type="SAM" id="MobiDB-lite"/>
    </source>
</evidence>
<reference evidence="4" key="1">
    <citation type="submission" date="2025-08" db="UniProtKB">
        <authorList>
            <consortium name="RefSeq"/>
        </authorList>
    </citation>
    <scope>IDENTIFICATION</scope>
    <source>
        <tissue evidence="4">Whole sample</tissue>
    </source>
</reference>
<feature type="transmembrane region" description="Helical" evidence="2">
    <location>
        <begin position="6"/>
        <end position="27"/>
    </location>
</feature>
<feature type="compositionally biased region" description="Basic and acidic residues" evidence="1">
    <location>
        <begin position="195"/>
        <end position="204"/>
    </location>
</feature>
<gene>
    <name evidence="4" type="primary">LOC111102206</name>
</gene>
<sequence length="414" mass="46823">MATQPFYSHLAFVCLHIYMMLSTLHLVNMQRFQQPRLQKRYTREDICNNTLFTVKEVESCPMNNDEIQQRSKAKMCHTFPPCDQEPLFYHCLIFQNKFVELCAPTEYIKGGVCPLLDRGLGRVVEDYRSSCSSCPFRYYSNESSMYSECTKQVAPSSSTITPCSMSGKNGNRVERSSECNKPTTPVTIGVTADKGTSDTPKEDAVLPNSSTGDGIQSNLILILMAATEAVILLGVILAECHQKNWDGNDIYAEKMPDLKIFLIVMIDFLSFVYGENGPCTRFPNGCCPNTMWNLRTNNCTECQTGFFSANCSKVCQYPYFGKNCHQECLCTPDMCNFKTGCNDSRDINEHTYSINGTKEVHEIGSKRHSTDVMYVLIKSFMSVFGVLFLLYIIVVIVDRQKKNRNLGELQNSEI</sequence>
<keyword evidence="2" id="KW-1133">Transmembrane helix</keyword>
<name>A0A8B8AGV6_CRAVI</name>
<proteinExistence type="predicted"/>
<dbReference type="RefSeq" id="XP_022290566.1">
    <property type="nucleotide sequence ID" value="XM_022434858.1"/>
</dbReference>
<dbReference type="AlphaFoldDB" id="A0A8B8AGV6"/>
<evidence type="ECO:0000313" key="3">
    <source>
        <dbReference type="Proteomes" id="UP000694844"/>
    </source>
</evidence>
<dbReference type="GeneID" id="111102206"/>
<dbReference type="KEGG" id="cvn:111102206"/>
<evidence type="ECO:0000256" key="2">
    <source>
        <dbReference type="SAM" id="Phobius"/>
    </source>
</evidence>
<keyword evidence="3" id="KW-1185">Reference proteome</keyword>
<feature type="transmembrane region" description="Helical" evidence="2">
    <location>
        <begin position="219"/>
        <end position="238"/>
    </location>
</feature>
<organism evidence="3 4">
    <name type="scientific">Crassostrea virginica</name>
    <name type="common">Eastern oyster</name>
    <dbReference type="NCBI Taxonomy" id="6565"/>
    <lineage>
        <taxon>Eukaryota</taxon>
        <taxon>Metazoa</taxon>
        <taxon>Spiralia</taxon>
        <taxon>Lophotrochozoa</taxon>
        <taxon>Mollusca</taxon>
        <taxon>Bivalvia</taxon>
        <taxon>Autobranchia</taxon>
        <taxon>Pteriomorphia</taxon>
        <taxon>Ostreida</taxon>
        <taxon>Ostreoidea</taxon>
        <taxon>Ostreidae</taxon>
        <taxon>Crassostrea</taxon>
    </lineage>
</organism>
<protein>
    <submittedName>
        <fullName evidence="4">Uncharacterized protein LOC111102206</fullName>
    </submittedName>
</protein>
<evidence type="ECO:0000313" key="4">
    <source>
        <dbReference type="RefSeq" id="XP_022290566.1"/>
    </source>
</evidence>
<accession>A0A8B8AGV6</accession>
<keyword evidence="2" id="KW-0812">Transmembrane</keyword>
<feature type="transmembrane region" description="Helical" evidence="2">
    <location>
        <begin position="375"/>
        <end position="397"/>
    </location>
</feature>
<feature type="region of interest" description="Disordered" evidence="1">
    <location>
        <begin position="161"/>
        <end position="208"/>
    </location>
</feature>
<dbReference type="Proteomes" id="UP000694844">
    <property type="component" value="Chromosome 6"/>
</dbReference>